<feature type="region of interest" description="Disordered" evidence="1">
    <location>
        <begin position="125"/>
        <end position="152"/>
    </location>
</feature>
<feature type="compositionally biased region" description="Acidic residues" evidence="1">
    <location>
        <begin position="301"/>
        <end position="312"/>
    </location>
</feature>
<name>A0AAN9BFH1_9CAEN</name>
<evidence type="ECO:0000256" key="1">
    <source>
        <dbReference type="SAM" id="MobiDB-lite"/>
    </source>
</evidence>
<keyword evidence="4" id="KW-1185">Reference proteome</keyword>
<comment type="caution">
    <text evidence="3">The sequence shown here is derived from an EMBL/GenBank/DDBJ whole genome shotgun (WGS) entry which is preliminary data.</text>
</comment>
<dbReference type="AlphaFoldDB" id="A0AAN9BFH1"/>
<dbReference type="Pfam" id="PF15797">
    <property type="entry name" value="DUF4706"/>
    <property type="match status" value="1"/>
</dbReference>
<dbReference type="InterPro" id="IPR031600">
    <property type="entry name" value="DUF4706"/>
</dbReference>
<feature type="compositionally biased region" description="Basic residues" evidence="1">
    <location>
        <begin position="238"/>
        <end position="252"/>
    </location>
</feature>
<protein>
    <recommendedName>
        <fullName evidence="2">DUF4706 domain-containing protein</fullName>
    </recommendedName>
</protein>
<feature type="compositionally biased region" description="Polar residues" evidence="1">
    <location>
        <begin position="140"/>
        <end position="149"/>
    </location>
</feature>
<accession>A0AAN9BFH1</accession>
<feature type="compositionally biased region" description="Polar residues" evidence="1">
    <location>
        <begin position="228"/>
        <end position="237"/>
    </location>
</feature>
<evidence type="ECO:0000313" key="3">
    <source>
        <dbReference type="EMBL" id="KAK7104542.1"/>
    </source>
</evidence>
<dbReference type="PANTHER" id="PTHR34394">
    <property type="entry name" value="SIMILAR TO RIKEN CDNA 2310022B05"/>
    <property type="match status" value="1"/>
</dbReference>
<dbReference type="Proteomes" id="UP001374579">
    <property type="component" value="Unassembled WGS sequence"/>
</dbReference>
<feature type="compositionally biased region" description="Basic and acidic residues" evidence="1">
    <location>
        <begin position="272"/>
        <end position="281"/>
    </location>
</feature>
<reference evidence="3 4" key="1">
    <citation type="submission" date="2024-02" db="EMBL/GenBank/DDBJ databases">
        <title>Chromosome-scale genome assembly of the rough periwinkle Littorina saxatilis.</title>
        <authorList>
            <person name="De Jode A."/>
            <person name="Faria R."/>
            <person name="Formenti G."/>
            <person name="Sims Y."/>
            <person name="Smith T.P."/>
            <person name="Tracey A."/>
            <person name="Wood J.M.D."/>
            <person name="Zagrodzka Z.B."/>
            <person name="Johannesson K."/>
            <person name="Butlin R.K."/>
            <person name="Leder E.H."/>
        </authorList>
    </citation>
    <scope>NUCLEOTIDE SEQUENCE [LARGE SCALE GENOMIC DNA]</scope>
    <source>
        <strain evidence="3">Snail1</strain>
        <tissue evidence="3">Muscle</tissue>
    </source>
</reference>
<feature type="domain" description="DUF4706" evidence="2">
    <location>
        <begin position="8"/>
        <end position="114"/>
    </location>
</feature>
<gene>
    <name evidence="3" type="ORF">V1264_019240</name>
</gene>
<organism evidence="3 4">
    <name type="scientific">Littorina saxatilis</name>
    <dbReference type="NCBI Taxonomy" id="31220"/>
    <lineage>
        <taxon>Eukaryota</taxon>
        <taxon>Metazoa</taxon>
        <taxon>Spiralia</taxon>
        <taxon>Lophotrochozoa</taxon>
        <taxon>Mollusca</taxon>
        <taxon>Gastropoda</taxon>
        <taxon>Caenogastropoda</taxon>
        <taxon>Littorinimorpha</taxon>
        <taxon>Littorinoidea</taxon>
        <taxon>Littorinidae</taxon>
        <taxon>Littorina</taxon>
    </lineage>
</organism>
<proteinExistence type="predicted"/>
<feature type="region of interest" description="Disordered" evidence="1">
    <location>
        <begin position="202"/>
        <end position="361"/>
    </location>
</feature>
<dbReference type="EMBL" id="JBAMIC010000008">
    <property type="protein sequence ID" value="KAK7104542.1"/>
    <property type="molecule type" value="Genomic_DNA"/>
</dbReference>
<dbReference type="PANTHER" id="PTHR34394:SF1">
    <property type="entry name" value="SIMILAR TO RIKEN CDNA 2310022B05"/>
    <property type="match status" value="1"/>
</dbReference>
<evidence type="ECO:0000259" key="2">
    <source>
        <dbReference type="Pfam" id="PF15797"/>
    </source>
</evidence>
<sequence length="418" mass="46351">MDDLQALSYFSSLAHISRRVAFQEKSLIKYLGNKWTEYTPEQQEELLDDLCVPHFIRDEQPSVADDEDDDQPPCWPVLKLPSGEKIIVDENDIWTWRDEHSGPFSWKSRSQQDLTILDLEPDNLTKSYGRSHKASESDDQTPPTNTVSQKHFVPNHDSWTHAVLEDYFANCLVEVQTPAHTPSSPQSPVESPTEEINAGFEGSVEDLSPPATPAHAAVPRKPDDGGSVSRTDVQTPKSKPKIHKTPSPKKLPHPGITKKDNKEDTSQQLLIIDKRDEERHAFTNPAMEVEWSNFVGQSSTDPEDEISVDAEPQDLNKSSSSSKGQRQSPLPVKEPAAMVMDRGGIGSGGEESVEGTPDHTTQLLKSSAVVVEEEEKEEVVYVVEDGAGSVSVSSKVVTTPDDLDMNSLRSGFDFLDNW</sequence>
<evidence type="ECO:0000313" key="4">
    <source>
        <dbReference type="Proteomes" id="UP001374579"/>
    </source>
</evidence>